<dbReference type="GO" id="GO:0000974">
    <property type="term" value="C:Prp19 complex"/>
    <property type="evidence" value="ECO:0007669"/>
    <property type="project" value="TreeGrafter"/>
</dbReference>
<evidence type="ECO:0000256" key="1">
    <source>
        <dbReference type="ARBA" id="ARBA00004123"/>
    </source>
</evidence>
<dbReference type="STRING" id="1169540.A0A0G4EFE1"/>
<dbReference type="InterPro" id="IPR000571">
    <property type="entry name" value="Znf_CCCH"/>
</dbReference>
<dbReference type="InterPro" id="IPR035979">
    <property type="entry name" value="RBD_domain_sf"/>
</dbReference>
<accession>A0A0G4EFE1</accession>
<dbReference type="GO" id="GO:0071007">
    <property type="term" value="C:U2-type catalytic step 2 spliceosome"/>
    <property type="evidence" value="ECO:0007669"/>
    <property type="project" value="TreeGrafter"/>
</dbReference>
<dbReference type="FunFam" id="4.10.1000.10:FF:000006">
    <property type="entry name" value="Putative pre-mrna-splicing factor rbm22"/>
    <property type="match status" value="1"/>
</dbReference>
<evidence type="ECO:0000256" key="7">
    <source>
        <dbReference type="ARBA" id="ARBA00022833"/>
    </source>
</evidence>
<dbReference type="InterPro" id="IPR039171">
    <property type="entry name" value="Cwc2/Slt11"/>
</dbReference>
<feature type="zinc finger region" description="C3H1-type" evidence="12">
    <location>
        <begin position="182"/>
        <end position="209"/>
    </location>
</feature>
<dbReference type="SMART" id="SM00360">
    <property type="entry name" value="RRM"/>
    <property type="match status" value="1"/>
</dbReference>
<dbReference type="SUPFAM" id="SSF90229">
    <property type="entry name" value="CCCH zinc finger"/>
    <property type="match status" value="1"/>
</dbReference>
<dbReference type="PROSITE" id="PS50102">
    <property type="entry name" value="RRM"/>
    <property type="match status" value="1"/>
</dbReference>
<evidence type="ECO:0000256" key="8">
    <source>
        <dbReference type="ARBA" id="ARBA00022884"/>
    </source>
</evidence>
<evidence type="ECO:0000256" key="13">
    <source>
        <dbReference type="SAM" id="MobiDB-lite"/>
    </source>
</evidence>
<dbReference type="Pfam" id="PF21369">
    <property type="entry name" value="STL11_N"/>
    <property type="match status" value="1"/>
</dbReference>
<evidence type="ECO:0000256" key="4">
    <source>
        <dbReference type="ARBA" id="ARBA00022723"/>
    </source>
</evidence>
<evidence type="ECO:0000256" key="3">
    <source>
        <dbReference type="ARBA" id="ARBA00022664"/>
    </source>
</evidence>
<gene>
    <name evidence="16" type="ORF">Vbra_4926</name>
</gene>
<evidence type="ECO:0000259" key="15">
    <source>
        <dbReference type="PROSITE" id="PS50103"/>
    </source>
</evidence>
<comment type="subcellular location">
    <subcellularLocation>
        <location evidence="1">Nucleus</location>
    </subcellularLocation>
</comment>
<dbReference type="GO" id="GO:0008270">
    <property type="term" value="F:zinc ion binding"/>
    <property type="evidence" value="ECO:0007669"/>
    <property type="project" value="UniProtKB-KW"/>
</dbReference>
<evidence type="ECO:0000259" key="14">
    <source>
        <dbReference type="PROSITE" id="PS50102"/>
    </source>
</evidence>
<keyword evidence="5" id="KW-0747">Spliceosome</keyword>
<dbReference type="EMBL" id="CDMY01000204">
    <property type="protein sequence ID" value="CEL94083.1"/>
    <property type="molecule type" value="Genomic_DNA"/>
</dbReference>
<dbReference type="SUPFAM" id="SSF54928">
    <property type="entry name" value="RNA-binding domain, RBD"/>
    <property type="match status" value="1"/>
</dbReference>
<dbReference type="AlphaFoldDB" id="A0A0G4EFE1"/>
<sequence length="372" mass="41860">MDFHSACVSVEHSTRFTVPLRGSSEMTEKGFRIVTDKNLGQAEASEFPVVCESCLGDNPYVRMMKGEADKECEVCQRPFTSFRWKPGAKARYKKTIVCQTCAKLKNVCQVCLFDLEYGLPVQVRDKFLEDQQKVELPDSGVNRDYFASQMDRMTEQDALPYGKAPPHPALQRLARLEPYYKRNRARVCSFWLKGECNRGDECPYRHSQEEGDPELQHQNIKDRYLGENDPVARKILRNAAEFNTLTPPDDGRITTLFVAGLDASVTESDIRDVFYPFGEIRSIKMVPRQQAAFVTYTTRKAAEDAAEKLFKSLTIGGRRAKLMWGRQSSSDATAPAAPPAGYPSIPQPGIGQRLYYPSADPATYGGNAPIQR</sequence>
<dbReference type="VEuPathDB" id="CryptoDB:Vbra_4926"/>
<keyword evidence="4 12" id="KW-0479">Metal-binding</keyword>
<evidence type="ECO:0000256" key="6">
    <source>
        <dbReference type="ARBA" id="ARBA00022771"/>
    </source>
</evidence>
<protein>
    <recommendedName>
        <fullName evidence="18">RNA-binding motif protein 22</fullName>
    </recommendedName>
</protein>
<evidence type="ECO:0000256" key="9">
    <source>
        <dbReference type="ARBA" id="ARBA00023187"/>
    </source>
</evidence>
<keyword evidence="10" id="KW-0539">Nucleus</keyword>
<evidence type="ECO:0000256" key="11">
    <source>
        <dbReference type="PROSITE-ProRule" id="PRU00176"/>
    </source>
</evidence>
<dbReference type="InterPro" id="IPR036855">
    <property type="entry name" value="Znf_CCCH_sf"/>
</dbReference>
<dbReference type="Pfam" id="PF00642">
    <property type="entry name" value="zf-CCCH"/>
    <property type="match status" value="1"/>
</dbReference>
<dbReference type="SMART" id="SM00356">
    <property type="entry name" value="ZnF_C3H1"/>
    <property type="match status" value="1"/>
</dbReference>
<dbReference type="Gene3D" id="3.30.70.330">
    <property type="match status" value="1"/>
</dbReference>
<evidence type="ECO:0000256" key="10">
    <source>
        <dbReference type="ARBA" id="ARBA00023242"/>
    </source>
</evidence>
<feature type="region of interest" description="Disordered" evidence="13">
    <location>
        <begin position="326"/>
        <end position="372"/>
    </location>
</feature>
<dbReference type="InterPro" id="IPR048995">
    <property type="entry name" value="STL11/RBM22-like_N"/>
</dbReference>
<dbReference type="Gene3D" id="4.10.1000.10">
    <property type="entry name" value="Zinc finger, CCCH-type"/>
    <property type="match status" value="1"/>
</dbReference>
<evidence type="ECO:0000256" key="5">
    <source>
        <dbReference type="ARBA" id="ARBA00022728"/>
    </source>
</evidence>
<dbReference type="OrthoDB" id="10259600at2759"/>
<dbReference type="InterPro" id="IPR000504">
    <property type="entry name" value="RRM_dom"/>
</dbReference>
<keyword evidence="7 12" id="KW-0862">Zinc</keyword>
<name>A0A0G4EFE1_VITBC</name>
<dbReference type="GO" id="GO:0017070">
    <property type="term" value="F:U6 snRNA binding"/>
    <property type="evidence" value="ECO:0007669"/>
    <property type="project" value="TreeGrafter"/>
</dbReference>
<keyword evidence="3" id="KW-0507">mRNA processing</keyword>
<dbReference type="Pfam" id="PF00076">
    <property type="entry name" value="RRM_1"/>
    <property type="match status" value="1"/>
</dbReference>
<evidence type="ECO:0008006" key="18">
    <source>
        <dbReference type="Google" id="ProtNLM"/>
    </source>
</evidence>
<dbReference type="PANTHER" id="PTHR14089">
    <property type="entry name" value="PRE-MRNA-SPLICING FACTOR RBM22"/>
    <property type="match status" value="1"/>
</dbReference>
<dbReference type="CDD" id="cd12224">
    <property type="entry name" value="RRM_RBM22"/>
    <property type="match status" value="1"/>
</dbReference>
<dbReference type="PANTHER" id="PTHR14089:SF6">
    <property type="entry name" value="PRE-MRNA-SPLICING FACTOR RBM22"/>
    <property type="match status" value="1"/>
</dbReference>
<dbReference type="InParanoid" id="A0A0G4EFE1"/>
<reference evidence="16 17" key="1">
    <citation type="submission" date="2014-11" db="EMBL/GenBank/DDBJ databases">
        <authorList>
            <person name="Zhu J."/>
            <person name="Qi W."/>
            <person name="Song R."/>
        </authorList>
    </citation>
    <scope>NUCLEOTIDE SEQUENCE [LARGE SCALE GENOMIC DNA]</scope>
</reference>
<dbReference type="GO" id="GO:0006397">
    <property type="term" value="P:mRNA processing"/>
    <property type="evidence" value="ECO:0007669"/>
    <property type="project" value="UniProtKB-KW"/>
</dbReference>
<evidence type="ECO:0000256" key="12">
    <source>
        <dbReference type="PROSITE-ProRule" id="PRU00723"/>
    </source>
</evidence>
<dbReference type="GO" id="GO:0071006">
    <property type="term" value="C:U2-type catalytic step 1 spliceosome"/>
    <property type="evidence" value="ECO:0007669"/>
    <property type="project" value="TreeGrafter"/>
</dbReference>
<dbReference type="FunCoup" id="A0A0G4EFE1">
    <property type="interactions" value="536"/>
</dbReference>
<dbReference type="PROSITE" id="PS50103">
    <property type="entry name" value="ZF_C3H1"/>
    <property type="match status" value="1"/>
</dbReference>
<dbReference type="GO" id="GO:0036002">
    <property type="term" value="F:pre-mRNA binding"/>
    <property type="evidence" value="ECO:0007669"/>
    <property type="project" value="TreeGrafter"/>
</dbReference>
<keyword evidence="8 11" id="KW-0694">RNA-binding</keyword>
<keyword evidence="9" id="KW-0508">mRNA splicing</keyword>
<dbReference type="FunFam" id="3.30.70.330:FF:000476">
    <property type="entry name" value="Zinc finger CCCH domain-containing protein 4"/>
    <property type="match status" value="1"/>
</dbReference>
<keyword evidence="6 12" id="KW-0863">Zinc-finger</keyword>
<evidence type="ECO:0000313" key="17">
    <source>
        <dbReference type="Proteomes" id="UP000041254"/>
    </source>
</evidence>
<feature type="domain" description="RRM" evidence="14">
    <location>
        <begin position="254"/>
        <end position="327"/>
    </location>
</feature>
<dbReference type="OMA" id="CPLRVQW"/>
<keyword evidence="17" id="KW-1185">Reference proteome</keyword>
<organism evidence="16 17">
    <name type="scientific">Vitrella brassicaformis (strain CCMP3155)</name>
    <dbReference type="NCBI Taxonomy" id="1169540"/>
    <lineage>
        <taxon>Eukaryota</taxon>
        <taxon>Sar</taxon>
        <taxon>Alveolata</taxon>
        <taxon>Colpodellida</taxon>
        <taxon>Vitrellaceae</taxon>
        <taxon>Vitrella</taxon>
    </lineage>
</organism>
<proteinExistence type="inferred from homology"/>
<feature type="domain" description="C3H1-type" evidence="15">
    <location>
        <begin position="182"/>
        <end position="209"/>
    </location>
</feature>
<dbReference type="PhylomeDB" id="A0A0G4EFE1"/>
<dbReference type="Proteomes" id="UP000041254">
    <property type="component" value="Unassembled WGS sequence"/>
</dbReference>
<comment type="similarity">
    <text evidence="2">Belongs to the SLT11 family.</text>
</comment>
<evidence type="ECO:0000256" key="2">
    <source>
        <dbReference type="ARBA" id="ARBA00007781"/>
    </source>
</evidence>
<dbReference type="InterPro" id="IPR012677">
    <property type="entry name" value="Nucleotide-bd_a/b_plait_sf"/>
</dbReference>
<dbReference type="GO" id="GO:0008380">
    <property type="term" value="P:RNA splicing"/>
    <property type="evidence" value="ECO:0007669"/>
    <property type="project" value="UniProtKB-KW"/>
</dbReference>
<evidence type="ECO:0000313" key="16">
    <source>
        <dbReference type="EMBL" id="CEL94083.1"/>
    </source>
</evidence>